<dbReference type="Pfam" id="PF15882">
    <property type="entry name" value="DUF4735"/>
    <property type="match status" value="1"/>
</dbReference>
<dbReference type="RefSeq" id="XP_009062120.1">
    <property type="nucleotide sequence ID" value="XM_009063872.1"/>
</dbReference>
<gene>
    <name evidence="2" type="ORF">LOTGIDRAFT_154673</name>
</gene>
<dbReference type="EMBL" id="KB202953">
    <property type="protein sequence ID" value="ESO87171.1"/>
    <property type="molecule type" value="Genomic_DNA"/>
</dbReference>
<accession>V4A1K0</accession>
<dbReference type="InterPro" id="IPR031751">
    <property type="entry name" value="DUF4735"/>
</dbReference>
<protein>
    <submittedName>
        <fullName evidence="2">Uncharacterized protein</fullName>
    </submittedName>
</protein>
<sequence>MIVSTLFVLFISVFSGINCTRTDKNVDPYLRPTLRALRFALEFLENEHKNVNLDAIIGTRIVEGQLKVLLRRIGEKYPNLKIPQDVLGEINELRLLAGQISDTALPYLAARDTRYFLRIGYTLTKNFWDLDYDSKDVNADVQIWPYSNREAITEKTSDDCLTEFFGTG</sequence>
<evidence type="ECO:0000313" key="2">
    <source>
        <dbReference type="EMBL" id="ESO87171.1"/>
    </source>
</evidence>
<reference evidence="2 3" key="1">
    <citation type="journal article" date="2013" name="Nature">
        <title>Insights into bilaterian evolution from three spiralian genomes.</title>
        <authorList>
            <person name="Simakov O."/>
            <person name="Marletaz F."/>
            <person name="Cho S.J."/>
            <person name="Edsinger-Gonzales E."/>
            <person name="Havlak P."/>
            <person name="Hellsten U."/>
            <person name="Kuo D.H."/>
            <person name="Larsson T."/>
            <person name="Lv J."/>
            <person name="Arendt D."/>
            <person name="Savage R."/>
            <person name="Osoegawa K."/>
            <person name="de Jong P."/>
            <person name="Grimwood J."/>
            <person name="Chapman J.A."/>
            <person name="Shapiro H."/>
            <person name="Aerts A."/>
            <person name="Otillar R.P."/>
            <person name="Terry A.Y."/>
            <person name="Boore J.L."/>
            <person name="Grigoriev I.V."/>
            <person name="Lindberg D.R."/>
            <person name="Seaver E.C."/>
            <person name="Weisblat D.A."/>
            <person name="Putnam N.H."/>
            <person name="Rokhsar D.S."/>
        </authorList>
    </citation>
    <scope>NUCLEOTIDE SEQUENCE [LARGE SCALE GENOMIC DNA]</scope>
</reference>
<keyword evidence="1" id="KW-0732">Signal</keyword>
<dbReference type="KEGG" id="lgi:LOTGIDRAFT_154673"/>
<dbReference type="Proteomes" id="UP000030746">
    <property type="component" value="Unassembled WGS sequence"/>
</dbReference>
<name>V4A1K0_LOTGI</name>
<dbReference type="AlphaFoldDB" id="V4A1K0"/>
<feature type="signal peptide" evidence="1">
    <location>
        <begin position="1"/>
        <end position="19"/>
    </location>
</feature>
<dbReference type="PANTHER" id="PTHR33539:SF1">
    <property type="entry name" value="UPF0764 PROTEIN C16ORF89"/>
    <property type="match status" value="1"/>
</dbReference>
<evidence type="ECO:0000313" key="3">
    <source>
        <dbReference type="Proteomes" id="UP000030746"/>
    </source>
</evidence>
<dbReference type="GO" id="GO:0016020">
    <property type="term" value="C:membrane"/>
    <property type="evidence" value="ECO:0007669"/>
    <property type="project" value="TreeGrafter"/>
</dbReference>
<dbReference type="CTD" id="20236360"/>
<dbReference type="PANTHER" id="PTHR33539">
    <property type="entry name" value="UPF0764 PROTEIN C16ORF89"/>
    <property type="match status" value="1"/>
</dbReference>
<dbReference type="HOGENOM" id="CLU_1588345_0_0_1"/>
<keyword evidence="3" id="KW-1185">Reference proteome</keyword>
<dbReference type="GeneID" id="20236360"/>
<organism evidence="2 3">
    <name type="scientific">Lottia gigantea</name>
    <name type="common">Giant owl limpet</name>
    <dbReference type="NCBI Taxonomy" id="225164"/>
    <lineage>
        <taxon>Eukaryota</taxon>
        <taxon>Metazoa</taxon>
        <taxon>Spiralia</taxon>
        <taxon>Lophotrochozoa</taxon>
        <taxon>Mollusca</taxon>
        <taxon>Gastropoda</taxon>
        <taxon>Patellogastropoda</taxon>
        <taxon>Lottioidea</taxon>
        <taxon>Lottiidae</taxon>
        <taxon>Lottia</taxon>
    </lineage>
</organism>
<proteinExistence type="predicted"/>
<evidence type="ECO:0000256" key="1">
    <source>
        <dbReference type="SAM" id="SignalP"/>
    </source>
</evidence>
<dbReference type="OMA" id="AVIGIRM"/>
<dbReference type="STRING" id="225164.V4A1K0"/>
<dbReference type="OrthoDB" id="5949187at2759"/>
<dbReference type="GO" id="GO:0005829">
    <property type="term" value="C:cytosol"/>
    <property type="evidence" value="ECO:0007669"/>
    <property type="project" value="TreeGrafter"/>
</dbReference>
<feature type="chain" id="PRO_5004715672" evidence="1">
    <location>
        <begin position="20"/>
        <end position="168"/>
    </location>
</feature>